<keyword evidence="2" id="KW-0503">Monooxygenase</keyword>
<dbReference type="AlphaFoldDB" id="A0A368ELI1"/>
<dbReference type="PROSITE" id="PS51725">
    <property type="entry name" value="ABM"/>
    <property type="match status" value="1"/>
</dbReference>
<dbReference type="Proteomes" id="UP000252289">
    <property type="component" value="Unassembled WGS sequence"/>
</dbReference>
<proteinExistence type="predicted"/>
<evidence type="ECO:0000313" key="2">
    <source>
        <dbReference type="EMBL" id="RCL84710.1"/>
    </source>
</evidence>
<organism evidence="2 3">
    <name type="scientific">PS1 clade bacterium</name>
    <dbReference type="NCBI Taxonomy" id="2175152"/>
    <lineage>
        <taxon>Bacteria</taxon>
        <taxon>Pseudomonadati</taxon>
        <taxon>Pseudomonadota</taxon>
        <taxon>Alphaproteobacteria</taxon>
        <taxon>PS1 clade</taxon>
    </lineage>
</organism>
<dbReference type="GO" id="GO:0004497">
    <property type="term" value="F:monooxygenase activity"/>
    <property type="evidence" value="ECO:0007669"/>
    <property type="project" value="UniProtKB-KW"/>
</dbReference>
<keyword evidence="2" id="KW-0560">Oxidoreductase</keyword>
<accession>A0A368ELI1</accession>
<dbReference type="InterPro" id="IPR011008">
    <property type="entry name" value="Dimeric_a/b-barrel"/>
</dbReference>
<dbReference type="Gene3D" id="3.30.70.100">
    <property type="match status" value="1"/>
</dbReference>
<gene>
    <name evidence="2" type="ORF">DBW64_02900</name>
</gene>
<dbReference type="EMBL" id="QOQK01000009">
    <property type="protein sequence ID" value="RCL84710.1"/>
    <property type="molecule type" value="Genomic_DNA"/>
</dbReference>
<sequence>MTHTFIARMKVFPEMEDKFIETCEQMELAVKNHEPNCLLYKFYRLKEPHSFIVIESFVSEADDLAHQETEHFKEIAAAMIPCLDGGYEREYLDPLK</sequence>
<reference evidence="2 3" key="1">
    <citation type="journal article" date="2018" name="Microbiome">
        <title>Fine metagenomic profile of the Mediterranean stratified and mixed water columns revealed by assembly and recruitment.</title>
        <authorList>
            <person name="Haro-Moreno J.M."/>
            <person name="Lopez-Perez M."/>
            <person name="De La Torre J.R."/>
            <person name="Picazo A."/>
            <person name="Camacho A."/>
            <person name="Rodriguez-Valera F."/>
        </authorList>
    </citation>
    <scope>NUCLEOTIDE SEQUENCE [LARGE SCALE GENOMIC DNA]</scope>
    <source>
        <strain evidence="2">MED-G50</strain>
    </source>
</reference>
<evidence type="ECO:0000313" key="3">
    <source>
        <dbReference type="Proteomes" id="UP000252289"/>
    </source>
</evidence>
<name>A0A368ELI1_9PROT</name>
<dbReference type="SUPFAM" id="SSF54909">
    <property type="entry name" value="Dimeric alpha+beta barrel"/>
    <property type="match status" value="1"/>
</dbReference>
<comment type="caution">
    <text evidence="2">The sequence shown here is derived from an EMBL/GenBank/DDBJ whole genome shotgun (WGS) entry which is preliminary data.</text>
</comment>
<feature type="domain" description="ABM" evidence="1">
    <location>
        <begin position="3"/>
        <end position="91"/>
    </location>
</feature>
<dbReference type="InterPro" id="IPR007138">
    <property type="entry name" value="ABM_dom"/>
</dbReference>
<evidence type="ECO:0000259" key="1">
    <source>
        <dbReference type="PROSITE" id="PS51725"/>
    </source>
</evidence>
<dbReference type="Pfam" id="PF03992">
    <property type="entry name" value="ABM"/>
    <property type="match status" value="1"/>
</dbReference>
<protein>
    <submittedName>
        <fullName evidence="2">Antibiotic biosynthesis monooxygenase</fullName>
    </submittedName>
</protein>